<gene>
    <name evidence="1" type="ORF">PHLCEN_2v12901</name>
</gene>
<evidence type="ECO:0000313" key="2">
    <source>
        <dbReference type="Proteomes" id="UP000186601"/>
    </source>
</evidence>
<accession>A0A2R6NFS8</accession>
<dbReference type="AlphaFoldDB" id="A0A2R6NFS8"/>
<comment type="caution">
    <text evidence="1">The sequence shown here is derived from an EMBL/GenBank/DDBJ whole genome shotgun (WGS) entry which is preliminary data.</text>
</comment>
<keyword evidence="2" id="KW-1185">Reference proteome</keyword>
<name>A0A2R6NFS8_9APHY</name>
<reference evidence="1 2" key="1">
    <citation type="submission" date="2018-02" db="EMBL/GenBank/DDBJ databases">
        <title>Genome sequence of the basidiomycete white-rot fungus Phlebia centrifuga.</title>
        <authorList>
            <person name="Granchi Z."/>
            <person name="Peng M."/>
            <person name="de Vries R.P."/>
            <person name="Hilden K."/>
            <person name="Makela M.R."/>
            <person name="Grigoriev I."/>
            <person name="Riley R."/>
        </authorList>
    </citation>
    <scope>NUCLEOTIDE SEQUENCE [LARGE SCALE GENOMIC DNA]</scope>
    <source>
        <strain evidence="1 2">FBCC195</strain>
    </source>
</reference>
<dbReference type="Proteomes" id="UP000186601">
    <property type="component" value="Unassembled WGS sequence"/>
</dbReference>
<proteinExistence type="predicted"/>
<organism evidence="1 2">
    <name type="scientific">Hermanssonia centrifuga</name>
    <dbReference type="NCBI Taxonomy" id="98765"/>
    <lineage>
        <taxon>Eukaryota</taxon>
        <taxon>Fungi</taxon>
        <taxon>Dikarya</taxon>
        <taxon>Basidiomycota</taxon>
        <taxon>Agaricomycotina</taxon>
        <taxon>Agaricomycetes</taxon>
        <taxon>Polyporales</taxon>
        <taxon>Meruliaceae</taxon>
        <taxon>Hermanssonia</taxon>
    </lineage>
</organism>
<protein>
    <submittedName>
        <fullName evidence="1">Uncharacterized protein</fullName>
    </submittedName>
</protein>
<sequence>MESLVKKLYPDVDLAQDLEYLHPPRTSAVYSGQNAPFVNRRAATPSAHRFRHTVDTDNSSSSDDEITTGKTLEDSFGAVALIDPGRPYYYGKSSALVLLQNVMDIKGEYNDAASTSSLPPSQPREVPMKRPEFWNNHPVSVPFKFDLVSAH</sequence>
<dbReference type="EMBL" id="MLYV02001290">
    <property type="protein sequence ID" value="PSR71247.1"/>
    <property type="molecule type" value="Genomic_DNA"/>
</dbReference>
<evidence type="ECO:0000313" key="1">
    <source>
        <dbReference type="EMBL" id="PSR71247.1"/>
    </source>
</evidence>